<dbReference type="AlphaFoldDB" id="A0A7X3LRD6"/>
<keyword evidence="7 8" id="KW-0472">Membrane</keyword>
<dbReference type="GO" id="GO:0030395">
    <property type="term" value="F:lactose binding"/>
    <property type="evidence" value="ECO:0007669"/>
    <property type="project" value="TreeGrafter"/>
</dbReference>
<dbReference type="Pfam" id="PF12832">
    <property type="entry name" value="MFS_1_like"/>
    <property type="match status" value="1"/>
</dbReference>
<feature type="transmembrane region" description="Helical" evidence="8">
    <location>
        <begin position="287"/>
        <end position="313"/>
    </location>
</feature>
<accession>A0A7X3LRD6</accession>
<keyword evidence="5 8" id="KW-0812">Transmembrane</keyword>
<protein>
    <submittedName>
        <fullName evidence="10">MFS transporter</fullName>
    </submittedName>
</protein>
<comment type="subcellular location">
    <subcellularLocation>
        <location evidence="1">Cell inner membrane</location>
        <topology evidence="1">Multi-pass membrane protein</topology>
    </subcellularLocation>
</comment>
<dbReference type="Gene3D" id="1.20.1250.20">
    <property type="entry name" value="MFS general substrate transporter like domains"/>
    <property type="match status" value="2"/>
</dbReference>
<feature type="transmembrane region" description="Helical" evidence="8">
    <location>
        <begin position="12"/>
        <end position="33"/>
    </location>
</feature>
<feature type="transmembrane region" description="Helical" evidence="8">
    <location>
        <begin position="132"/>
        <end position="152"/>
    </location>
</feature>
<evidence type="ECO:0000256" key="6">
    <source>
        <dbReference type="ARBA" id="ARBA00022989"/>
    </source>
</evidence>
<feature type="transmembrane region" description="Helical" evidence="8">
    <location>
        <begin position="261"/>
        <end position="281"/>
    </location>
</feature>
<dbReference type="Proteomes" id="UP000433101">
    <property type="component" value="Unassembled WGS sequence"/>
</dbReference>
<keyword evidence="2" id="KW-0813">Transport</keyword>
<feature type="transmembrane region" description="Helical" evidence="8">
    <location>
        <begin position="231"/>
        <end position="254"/>
    </location>
</feature>
<dbReference type="PIRSF" id="PIRSF004925">
    <property type="entry name" value="HcaT"/>
    <property type="match status" value="1"/>
</dbReference>
<organism evidence="10 11">
    <name type="scientific">Stappia sediminis</name>
    <dbReference type="NCBI Taxonomy" id="2692190"/>
    <lineage>
        <taxon>Bacteria</taxon>
        <taxon>Pseudomonadati</taxon>
        <taxon>Pseudomonadota</taxon>
        <taxon>Alphaproteobacteria</taxon>
        <taxon>Hyphomicrobiales</taxon>
        <taxon>Stappiaceae</taxon>
        <taxon>Stappia</taxon>
    </lineage>
</organism>
<gene>
    <name evidence="10" type="ORF">GR183_02085</name>
</gene>
<feature type="transmembrane region" description="Helical" evidence="8">
    <location>
        <begin position="199"/>
        <end position="219"/>
    </location>
</feature>
<keyword evidence="4" id="KW-0997">Cell inner membrane</keyword>
<proteinExistence type="predicted"/>
<evidence type="ECO:0000313" key="10">
    <source>
        <dbReference type="EMBL" id="MXN63680.1"/>
    </source>
</evidence>
<feature type="transmembrane region" description="Helical" evidence="8">
    <location>
        <begin position="158"/>
        <end position="178"/>
    </location>
</feature>
<feature type="domain" description="Major facilitator superfamily associated" evidence="9">
    <location>
        <begin position="10"/>
        <end position="356"/>
    </location>
</feature>
<evidence type="ECO:0000256" key="4">
    <source>
        <dbReference type="ARBA" id="ARBA00022519"/>
    </source>
</evidence>
<keyword evidence="11" id="KW-1185">Reference proteome</keyword>
<name>A0A7X3LRD6_9HYPH</name>
<dbReference type="GO" id="GO:0005886">
    <property type="term" value="C:plasma membrane"/>
    <property type="evidence" value="ECO:0007669"/>
    <property type="project" value="UniProtKB-SubCell"/>
</dbReference>
<evidence type="ECO:0000256" key="3">
    <source>
        <dbReference type="ARBA" id="ARBA00022475"/>
    </source>
</evidence>
<dbReference type="InterPro" id="IPR026032">
    <property type="entry name" value="HcaT-like"/>
</dbReference>
<dbReference type="InterPro" id="IPR024989">
    <property type="entry name" value="MFS_assoc_dom"/>
</dbReference>
<feature type="transmembrane region" description="Helical" evidence="8">
    <location>
        <begin position="39"/>
        <end position="57"/>
    </location>
</feature>
<comment type="caution">
    <text evidence="10">The sequence shown here is derived from an EMBL/GenBank/DDBJ whole genome shotgun (WGS) entry which is preliminary data.</text>
</comment>
<keyword evidence="6 8" id="KW-1133">Transmembrane helix</keyword>
<evidence type="ECO:0000256" key="5">
    <source>
        <dbReference type="ARBA" id="ARBA00022692"/>
    </source>
</evidence>
<evidence type="ECO:0000256" key="7">
    <source>
        <dbReference type="ARBA" id="ARBA00023136"/>
    </source>
</evidence>
<evidence type="ECO:0000313" key="11">
    <source>
        <dbReference type="Proteomes" id="UP000433101"/>
    </source>
</evidence>
<reference evidence="10 11" key="1">
    <citation type="submission" date="2019-12" db="EMBL/GenBank/DDBJ databases">
        <authorList>
            <person name="Li M."/>
        </authorList>
    </citation>
    <scope>NUCLEOTIDE SEQUENCE [LARGE SCALE GENOMIC DNA]</scope>
    <source>
        <strain evidence="10 11">GBMRC 2046</strain>
    </source>
</reference>
<feature type="transmembrane region" description="Helical" evidence="8">
    <location>
        <begin position="325"/>
        <end position="347"/>
    </location>
</feature>
<dbReference type="GO" id="GO:0015528">
    <property type="term" value="F:lactose:proton symporter activity"/>
    <property type="evidence" value="ECO:0007669"/>
    <property type="project" value="TreeGrafter"/>
</dbReference>
<keyword evidence="3" id="KW-1003">Cell membrane</keyword>
<dbReference type="RefSeq" id="WP_160773919.1">
    <property type="nucleotide sequence ID" value="NZ_WUMV01000001.1"/>
</dbReference>
<evidence type="ECO:0000256" key="8">
    <source>
        <dbReference type="SAM" id="Phobius"/>
    </source>
</evidence>
<dbReference type="PANTHER" id="PTHR23522">
    <property type="entry name" value="BLL5896 PROTEIN"/>
    <property type="match status" value="1"/>
</dbReference>
<dbReference type="NCBIfam" id="NF037955">
    <property type="entry name" value="mfs"/>
    <property type="match status" value="1"/>
</dbReference>
<evidence type="ECO:0000256" key="1">
    <source>
        <dbReference type="ARBA" id="ARBA00004429"/>
    </source>
</evidence>
<dbReference type="PANTHER" id="PTHR23522:SF10">
    <property type="entry name" value="3-PHENYLPROPIONIC ACID TRANSPORTER-RELATED"/>
    <property type="match status" value="1"/>
</dbReference>
<dbReference type="InterPro" id="IPR036259">
    <property type="entry name" value="MFS_trans_sf"/>
</dbReference>
<feature type="transmembrane region" description="Helical" evidence="8">
    <location>
        <begin position="69"/>
        <end position="86"/>
    </location>
</feature>
<evidence type="ECO:0000256" key="2">
    <source>
        <dbReference type="ARBA" id="ARBA00022448"/>
    </source>
</evidence>
<feature type="transmembrane region" description="Helical" evidence="8">
    <location>
        <begin position="353"/>
        <end position="372"/>
    </location>
</feature>
<feature type="transmembrane region" description="Helical" evidence="8">
    <location>
        <begin position="92"/>
        <end position="111"/>
    </location>
</feature>
<sequence length="383" mass="39894">MKDATRTGGFFAAYFFGIGLFLPFFPLLLSANGHGPAEIGTLLAVPIAVRLVANPLMTNLADRLQATKGSIVIFAVVSAILFLVLVKPLGFWATFFLLALIAAFWSPILPLSDAMAVNLVRKRRGDYGRMRLWGSIAFVVANLAGGVLLQYFSASWLIGGIVGGLVVVFALAVTMPACEGEETGGDNSGGSDTSVLKSPVFLLFLAAAGLVQASHAAYYGFGSLYWTQNGIAETAVGALWMLGVVTEILLFYFASRLQSRISPVGFLLIGSAAAVLRWLLFPFVTDFALIVVLQGLHGLTFGATHLGAVGLIAKAVSSRRSGTGQGLLSTAVGGMSALATAAAGPLFGSDPAAAFQLMAAMSVAAFLLIAALNRPLGRLQSAN</sequence>
<dbReference type="EMBL" id="WUMV01000001">
    <property type="protein sequence ID" value="MXN63680.1"/>
    <property type="molecule type" value="Genomic_DNA"/>
</dbReference>
<dbReference type="SUPFAM" id="SSF103473">
    <property type="entry name" value="MFS general substrate transporter"/>
    <property type="match status" value="1"/>
</dbReference>
<evidence type="ECO:0000259" key="9">
    <source>
        <dbReference type="Pfam" id="PF12832"/>
    </source>
</evidence>